<proteinExistence type="predicted"/>
<reference evidence="1" key="1">
    <citation type="submission" date="2017-02" db="EMBL/GenBank/DDBJ databases">
        <authorList>
            <person name="Regsiter A."/>
            <person name="William W."/>
        </authorList>
    </citation>
    <scope>NUCLEOTIDE SEQUENCE</scope>
    <source>
        <strain evidence="1">BdmA 4</strain>
    </source>
</reference>
<gene>
    <name evidence="1" type="ORF">SPIRO4BDMA_50286</name>
</gene>
<name>A0A3P3XR19_9SPIR</name>
<evidence type="ECO:0000313" key="1">
    <source>
        <dbReference type="EMBL" id="SLM18771.1"/>
    </source>
</evidence>
<dbReference type="AlphaFoldDB" id="A0A3P3XR19"/>
<protein>
    <recommendedName>
        <fullName evidence="2">Alpha glucuronidase N-terminal domain-containing protein</fullName>
    </recommendedName>
</protein>
<dbReference type="Gene3D" id="3.20.20.80">
    <property type="entry name" value="Glycosidases"/>
    <property type="match status" value="1"/>
</dbReference>
<sequence>MGDQNRISQKAHARYREKAFSKKTRIAVAIAPLIGQYPLEIIRTAIPGCLLLPLPFENFEASMKDGNIEADLAVCIEDKDGLVPEGAFSVKTGLDWGIPLVVVSGAGVAGAIYGVRELFERQIRKNADGGFILPSLEIEEAPGLPYRIFWTWDHSTNWYLNQTGLQDIGAMNYYLKPKSGFLEDYKRLVDFMSKNRISAVTIYGFLRDNHGGVEAAKELCMYASQRGVRILPGVGINAYGGIYWEGESPYNLSNWLRKNPRLRAKLGTRAAFHIADIPELWFPENQYIDAACPSKPENAAFHEDAIAWLAETFNIGGINFETGDYGTCHCDECTARRKENTTWSFGDMALLYPRLFSAAKRSGRDLWLVVEAYWDTILDARSLAPLSSLPDEAIYQYCVNRSYWPRLRNELTKEYVKTLPRSKNIFRTHMGSQWNGERYSLVADRFANMASLAYQTGMKGMTIFGEVSSFNPANEINYLAFSRFSWNPLLGWDDFLRNDLAPILGGVSEAFKFLELLEVKEDRASLLRALNEAREIARLTNGDVYRRWVQLQDRLYMKSEMLGTA</sequence>
<evidence type="ECO:0008006" key="2">
    <source>
        <dbReference type="Google" id="ProtNLM"/>
    </source>
</evidence>
<accession>A0A3P3XR19</accession>
<dbReference type="EMBL" id="FWDO01000005">
    <property type="protein sequence ID" value="SLM18771.1"/>
    <property type="molecule type" value="Genomic_DNA"/>
</dbReference>
<organism evidence="1">
    <name type="scientific">uncultured spirochete</name>
    <dbReference type="NCBI Taxonomy" id="156406"/>
    <lineage>
        <taxon>Bacteria</taxon>
        <taxon>Pseudomonadati</taxon>
        <taxon>Spirochaetota</taxon>
        <taxon>Spirochaetia</taxon>
        <taxon>Spirochaetales</taxon>
        <taxon>environmental samples</taxon>
    </lineage>
</organism>